<dbReference type="GO" id="GO:0008270">
    <property type="term" value="F:zinc ion binding"/>
    <property type="evidence" value="ECO:0007669"/>
    <property type="project" value="UniProtKB-KW"/>
</dbReference>
<evidence type="ECO:0000256" key="9">
    <source>
        <dbReference type="ARBA" id="ARBA00023136"/>
    </source>
</evidence>
<evidence type="ECO:0000313" key="13">
    <source>
        <dbReference type="Proteomes" id="UP000821837"/>
    </source>
</evidence>
<keyword evidence="5" id="KW-0863">Zinc-finger</keyword>
<dbReference type="SMART" id="SM00744">
    <property type="entry name" value="RINGv"/>
    <property type="match status" value="1"/>
</dbReference>
<dbReference type="AlphaFoldDB" id="A0A9D4PVV5"/>
<evidence type="ECO:0000256" key="2">
    <source>
        <dbReference type="ARBA" id="ARBA00022679"/>
    </source>
</evidence>
<evidence type="ECO:0000256" key="6">
    <source>
        <dbReference type="ARBA" id="ARBA00022786"/>
    </source>
</evidence>
<dbReference type="InterPro" id="IPR011016">
    <property type="entry name" value="Znf_RING-CH"/>
</dbReference>
<dbReference type="EMBL" id="JABSTV010001250">
    <property type="protein sequence ID" value="KAH7956608.1"/>
    <property type="molecule type" value="Genomic_DNA"/>
</dbReference>
<dbReference type="PANTHER" id="PTHR46065:SF3">
    <property type="entry name" value="FI20425P1"/>
    <property type="match status" value="1"/>
</dbReference>
<evidence type="ECO:0000256" key="7">
    <source>
        <dbReference type="ARBA" id="ARBA00022833"/>
    </source>
</evidence>
<comment type="subcellular location">
    <subcellularLocation>
        <location evidence="1">Membrane</location>
        <topology evidence="1">Multi-pass membrane protein</topology>
    </subcellularLocation>
</comment>
<gene>
    <name evidence="12" type="ORF">HPB52_011028</name>
</gene>
<sequence>MAEDSASMKRPEADKAEEVAVAQPQPLEKLESHADPVCRVCYGEADLEYGPLLQPCACKGSIAFGHKQCIEGCLREWGDMCTVCRTPIKTRRKRAPLWHFFRDFVNWKDLLWVAINGVLVAGEVFVLVHVWMLVMEYLGTRGWITDLVAIAGLLIFTAIWTMMEFVRWTYVRYTTVSRS</sequence>
<keyword evidence="8 10" id="KW-1133">Transmembrane helix</keyword>
<dbReference type="GO" id="GO:0016020">
    <property type="term" value="C:membrane"/>
    <property type="evidence" value="ECO:0007669"/>
    <property type="project" value="UniProtKB-SubCell"/>
</dbReference>
<keyword evidence="7" id="KW-0862">Zinc</keyword>
<reference evidence="12" key="2">
    <citation type="submission" date="2021-09" db="EMBL/GenBank/DDBJ databases">
        <authorList>
            <person name="Jia N."/>
            <person name="Wang J."/>
            <person name="Shi W."/>
            <person name="Du L."/>
            <person name="Sun Y."/>
            <person name="Zhan W."/>
            <person name="Jiang J."/>
            <person name="Wang Q."/>
            <person name="Zhang B."/>
            <person name="Ji P."/>
            <person name="Sakyi L.B."/>
            <person name="Cui X."/>
            <person name="Yuan T."/>
            <person name="Jiang B."/>
            <person name="Yang W."/>
            <person name="Lam T.T.-Y."/>
            <person name="Chang Q."/>
            <person name="Ding S."/>
            <person name="Wang X."/>
            <person name="Zhu J."/>
            <person name="Ruan X."/>
            <person name="Zhao L."/>
            <person name="Wei J."/>
            <person name="Que T."/>
            <person name="Du C."/>
            <person name="Cheng J."/>
            <person name="Dai P."/>
            <person name="Han X."/>
            <person name="Huang E."/>
            <person name="Gao Y."/>
            <person name="Liu J."/>
            <person name="Shao H."/>
            <person name="Ye R."/>
            <person name="Li L."/>
            <person name="Wei W."/>
            <person name="Wang X."/>
            <person name="Wang C."/>
            <person name="Huo Q."/>
            <person name="Li W."/>
            <person name="Guo W."/>
            <person name="Chen H."/>
            <person name="Chen S."/>
            <person name="Zhou L."/>
            <person name="Zhou L."/>
            <person name="Ni X."/>
            <person name="Tian J."/>
            <person name="Zhou Y."/>
            <person name="Sheng Y."/>
            <person name="Liu T."/>
            <person name="Pan Y."/>
            <person name="Xia L."/>
            <person name="Li J."/>
            <person name="Zhao F."/>
            <person name="Cao W."/>
        </authorList>
    </citation>
    <scope>NUCLEOTIDE SEQUENCE</scope>
    <source>
        <strain evidence="12">Rsan-2018</strain>
        <tissue evidence="12">Larvae</tissue>
    </source>
</reference>
<keyword evidence="3 10" id="KW-0812">Transmembrane</keyword>
<evidence type="ECO:0000256" key="8">
    <source>
        <dbReference type="ARBA" id="ARBA00022989"/>
    </source>
</evidence>
<feature type="transmembrane region" description="Helical" evidence="10">
    <location>
        <begin position="110"/>
        <end position="131"/>
    </location>
</feature>
<evidence type="ECO:0000256" key="3">
    <source>
        <dbReference type="ARBA" id="ARBA00022692"/>
    </source>
</evidence>
<keyword evidence="9 10" id="KW-0472">Membrane</keyword>
<dbReference type="GO" id="GO:0016567">
    <property type="term" value="P:protein ubiquitination"/>
    <property type="evidence" value="ECO:0007669"/>
    <property type="project" value="TreeGrafter"/>
</dbReference>
<feature type="transmembrane region" description="Helical" evidence="10">
    <location>
        <begin position="143"/>
        <end position="163"/>
    </location>
</feature>
<organism evidence="12 13">
    <name type="scientific">Rhipicephalus sanguineus</name>
    <name type="common">Brown dog tick</name>
    <name type="synonym">Ixodes sanguineus</name>
    <dbReference type="NCBI Taxonomy" id="34632"/>
    <lineage>
        <taxon>Eukaryota</taxon>
        <taxon>Metazoa</taxon>
        <taxon>Ecdysozoa</taxon>
        <taxon>Arthropoda</taxon>
        <taxon>Chelicerata</taxon>
        <taxon>Arachnida</taxon>
        <taxon>Acari</taxon>
        <taxon>Parasitiformes</taxon>
        <taxon>Ixodida</taxon>
        <taxon>Ixodoidea</taxon>
        <taxon>Ixodidae</taxon>
        <taxon>Rhipicephalinae</taxon>
        <taxon>Rhipicephalus</taxon>
        <taxon>Rhipicephalus</taxon>
    </lineage>
</organism>
<comment type="caution">
    <text evidence="12">The sequence shown here is derived from an EMBL/GenBank/DDBJ whole genome shotgun (WGS) entry which is preliminary data.</text>
</comment>
<name>A0A9D4PVV5_RHISA</name>
<evidence type="ECO:0000259" key="11">
    <source>
        <dbReference type="PROSITE" id="PS51292"/>
    </source>
</evidence>
<dbReference type="PROSITE" id="PS51292">
    <property type="entry name" value="ZF_RING_CH"/>
    <property type="match status" value="1"/>
</dbReference>
<evidence type="ECO:0000256" key="5">
    <source>
        <dbReference type="ARBA" id="ARBA00022771"/>
    </source>
</evidence>
<evidence type="ECO:0000256" key="4">
    <source>
        <dbReference type="ARBA" id="ARBA00022723"/>
    </source>
</evidence>
<dbReference type="VEuPathDB" id="VectorBase:RSAN_031893"/>
<reference evidence="12" key="1">
    <citation type="journal article" date="2020" name="Cell">
        <title>Large-Scale Comparative Analyses of Tick Genomes Elucidate Their Genetic Diversity and Vector Capacities.</title>
        <authorList>
            <consortium name="Tick Genome and Microbiome Consortium (TIGMIC)"/>
            <person name="Jia N."/>
            <person name="Wang J."/>
            <person name="Shi W."/>
            <person name="Du L."/>
            <person name="Sun Y."/>
            <person name="Zhan W."/>
            <person name="Jiang J.F."/>
            <person name="Wang Q."/>
            <person name="Zhang B."/>
            <person name="Ji P."/>
            <person name="Bell-Sakyi L."/>
            <person name="Cui X.M."/>
            <person name="Yuan T.T."/>
            <person name="Jiang B.G."/>
            <person name="Yang W.F."/>
            <person name="Lam T.T."/>
            <person name="Chang Q.C."/>
            <person name="Ding S.J."/>
            <person name="Wang X.J."/>
            <person name="Zhu J.G."/>
            <person name="Ruan X.D."/>
            <person name="Zhao L."/>
            <person name="Wei J.T."/>
            <person name="Ye R.Z."/>
            <person name="Que T.C."/>
            <person name="Du C.H."/>
            <person name="Zhou Y.H."/>
            <person name="Cheng J.X."/>
            <person name="Dai P.F."/>
            <person name="Guo W.B."/>
            <person name="Han X.H."/>
            <person name="Huang E.J."/>
            <person name="Li L.F."/>
            <person name="Wei W."/>
            <person name="Gao Y.C."/>
            <person name="Liu J.Z."/>
            <person name="Shao H.Z."/>
            <person name="Wang X."/>
            <person name="Wang C.C."/>
            <person name="Yang T.C."/>
            <person name="Huo Q.B."/>
            <person name="Li W."/>
            <person name="Chen H.Y."/>
            <person name="Chen S.E."/>
            <person name="Zhou L.G."/>
            <person name="Ni X.B."/>
            <person name="Tian J.H."/>
            <person name="Sheng Y."/>
            <person name="Liu T."/>
            <person name="Pan Y.S."/>
            <person name="Xia L.Y."/>
            <person name="Li J."/>
            <person name="Zhao F."/>
            <person name="Cao W.C."/>
        </authorList>
    </citation>
    <scope>NUCLEOTIDE SEQUENCE</scope>
    <source>
        <strain evidence="12">Rsan-2018</strain>
    </source>
</reference>
<dbReference type="SUPFAM" id="SSF57850">
    <property type="entry name" value="RING/U-box"/>
    <property type="match status" value="1"/>
</dbReference>
<keyword evidence="4" id="KW-0479">Metal-binding</keyword>
<keyword evidence="2" id="KW-0808">Transferase</keyword>
<evidence type="ECO:0000256" key="1">
    <source>
        <dbReference type="ARBA" id="ARBA00004141"/>
    </source>
</evidence>
<feature type="domain" description="RING-CH-type" evidence="11">
    <location>
        <begin position="30"/>
        <end position="91"/>
    </location>
</feature>
<dbReference type="GO" id="GO:0004842">
    <property type="term" value="F:ubiquitin-protein transferase activity"/>
    <property type="evidence" value="ECO:0007669"/>
    <property type="project" value="TreeGrafter"/>
</dbReference>
<dbReference type="Gene3D" id="3.30.40.10">
    <property type="entry name" value="Zinc/RING finger domain, C3HC4 (zinc finger)"/>
    <property type="match status" value="1"/>
</dbReference>
<evidence type="ECO:0000256" key="10">
    <source>
        <dbReference type="SAM" id="Phobius"/>
    </source>
</evidence>
<dbReference type="Pfam" id="PF12906">
    <property type="entry name" value="RINGv"/>
    <property type="match status" value="1"/>
</dbReference>
<proteinExistence type="predicted"/>
<keyword evidence="6" id="KW-0833">Ubl conjugation pathway</keyword>
<dbReference type="Proteomes" id="UP000821837">
    <property type="component" value="Unassembled WGS sequence"/>
</dbReference>
<keyword evidence="13" id="KW-1185">Reference proteome</keyword>
<evidence type="ECO:0000313" key="12">
    <source>
        <dbReference type="EMBL" id="KAH7956608.1"/>
    </source>
</evidence>
<dbReference type="PANTHER" id="PTHR46065">
    <property type="entry name" value="E3 UBIQUITIN-PROTEIN LIGASE MARCH 2/3 FAMILY MEMBER"/>
    <property type="match status" value="1"/>
</dbReference>
<dbReference type="InterPro" id="IPR013083">
    <property type="entry name" value="Znf_RING/FYVE/PHD"/>
</dbReference>
<accession>A0A9D4PVV5</accession>
<protein>
    <recommendedName>
        <fullName evidence="11">RING-CH-type domain-containing protein</fullName>
    </recommendedName>
</protein>